<keyword evidence="4" id="KW-1185">Reference proteome</keyword>
<dbReference type="EMBL" id="JAUEPO010000002">
    <property type="protein sequence ID" value="KAK3331688.1"/>
    <property type="molecule type" value="Genomic_DNA"/>
</dbReference>
<name>A0AAE0IUS4_9PEZI</name>
<accession>A0AAE0IUS4</accession>
<sequence length="236" mass="25954">MDPLTIVSTCFSLAGSIVSTTKAITSFASEAKDARGDLARLEKELEALRPVLDTIAQSISSGEISANQPASMLDQLRTILDGCAETVKEIEAKIAGYAAQNKARRSMTWALYGREDMDKLRRDLEGYRSALGIGLHVLNITLNVQIKTDTEHIRGTMDNLVLCHDDLVEMTALLRSQLRSPDDQRGGLEELQEPDQTDPTSPGSARVLHKIMITTGRRDYAIWQRAVAPPWSFDGA</sequence>
<feature type="region of interest" description="Disordered" evidence="1">
    <location>
        <begin position="179"/>
        <end position="204"/>
    </location>
</feature>
<evidence type="ECO:0000256" key="1">
    <source>
        <dbReference type="SAM" id="MobiDB-lite"/>
    </source>
</evidence>
<dbReference type="Proteomes" id="UP001286456">
    <property type="component" value="Unassembled WGS sequence"/>
</dbReference>
<organism evidence="3 4">
    <name type="scientific">Cercophora scortea</name>
    <dbReference type="NCBI Taxonomy" id="314031"/>
    <lineage>
        <taxon>Eukaryota</taxon>
        <taxon>Fungi</taxon>
        <taxon>Dikarya</taxon>
        <taxon>Ascomycota</taxon>
        <taxon>Pezizomycotina</taxon>
        <taxon>Sordariomycetes</taxon>
        <taxon>Sordariomycetidae</taxon>
        <taxon>Sordariales</taxon>
        <taxon>Lasiosphaeriaceae</taxon>
        <taxon>Cercophora</taxon>
    </lineage>
</organism>
<reference evidence="3" key="1">
    <citation type="journal article" date="2023" name="Mol. Phylogenet. Evol.">
        <title>Genome-scale phylogeny and comparative genomics of the fungal order Sordariales.</title>
        <authorList>
            <person name="Hensen N."/>
            <person name="Bonometti L."/>
            <person name="Westerberg I."/>
            <person name="Brannstrom I.O."/>
            <person name="Guillou S."/>
            <person name="Cros-Aarteil S."/>
            <person name="Calhoun S."/>
            <person name="Haridas S."/>
            <person name="Kuo A."/>
            <person name="Mondo S."/>
            <person name="Pangilinan J."/>
            <person name="Riley R."/>
            <person name="LaButti K."/>
            <person name="Andreopoulos B."/>
            <person name="Lipzen A."/>
            <person name="Chen C."/>
            <person name="Yan M."/>
            <person name="Daum C."/>
            <person name="Ng V."/>
            <person name="Clum A."/>
            <person name="Steindorff A."/>
            <person name="Ohm R.A."/>
            <person name="Martin F."/>
            <person name="Silar P."/>
            <person name="Natvig D.O."/>
            <person name="Lalanne C."/>
            <person name="Gautier V."/>
            <person name="Ament-Velasquez S.L."/>
            <person name="Kruys A."/>
            <person name="Hutchinson M.I."/>
            <person name="Powell A.J."/>
            <person name="Barry K."/>
            <person name="Miller A.N."/>
            <person name="Grigoriev I.V."/>
            <person name="Debuchy R."/>
            <person name="Gladieux P."/>
            <person name="Hiltunen Thoren M."/>
            <person name="Johannesson H."/>
        </authorList>
    </citation>
    <scope>NUCLEOTIDE SEQUENCE</scope>
    <source>
        <strain evidence="3">SMH4131-1</strain>
    </source>
</reference>
<gene>
    <name evidence="3" type="ORF">B0T19DRAFT_472730</name>
</gene>
<evidence type="ECO:0000313" key="4">
    <source>
        <dbReference type="Proteomes" id="UP001286456"/>
    </source>
</evidence>
<dbReference type="Pfam" id="PF17111">
    <property type="entry name" value="PigL_N"/>
    <property type="match status" value="1"/>
</dbReference>
<comment type="caution">
    <text evidence="3">The sequence shown here is derived from an EMBL/GenBank/DDBJ whole genome shotgun (WGS) entry which is preliminary data.</text>
</comment>
<feature type="domain" description="Azaphilone pigments biosynthesis cluster protein L N-terminal" evidence="2">
    <location>
        <begin position="1"/>
        <end position="165"/>
    </location>
</feature>
<protein>
    <recommendedName>
        <fullName evidence="2">Azaphilone pigments biosynthesis cluster protein L N-terminal domain-containing protein</fullName>
    </recommendedName>
</protein>
<evidence type="ECO:0000259" key="2">
    <source>
        <dbReference type="Pfam" id="PF17111"/>
    </source>
</evidence>
<proteinExistence type="predicted"/>
<evidence type="ECO:0000313" key="3">
    <source>
        <dbReference type="EMBL" id="KAK3331688.1"/>
    </source>
</evidence>
<dbReference type="AlphaFoldDB" id="A0AAE0IUS4"/>
<reference evidence="3" key="2">
    <citation type="submission" date="2023-06" db="EMBL/GenBank/DDBJ databases">
        <authorList>
            <consortium name="Lawrence Berkeley National Laboratory"/>
            <person name="Haridas S."/>
            <person name="Hensen N."/>
            <person name="Bonometti L."/>
            <person name="Westerberg I."/>
            <person name="Brannstrom I.O."/>
            <person name="Guillou S."/>
            <person name="Cros-Aarteil S."/>
            <person name="Calhoun S."/>
            <person name="Kuo A."/>
            <person name="Mondo S."/>
            <person name="Pangilinan J."/>
            <person name="Riley R."/>
            <person name="Labutti K."/>
            <person name="Andreopoulos B."/>
            <person name="Lipzen A."/>
            <person name="Chen C."/>
            <person name="Yanf M."/>
            <person name="Daum C."/>
            <person name="Ng V."/>
            <person name="Clum A."/>
            <person name="Steindorff A."/>
            <person name="Ohm R."/>
            <person name="Martin F."/>
            <person name="Silar P."/>
            <person name="Natvig D."/>
            <person name="Lalanne C."/>
            <person name="Gautier V."/>
            <person name="Ament-Velasquez S.L."/>
            <person name="Kruys A."/>
            <person name="Hutchinson M.I."/>
            <person name="Powell A.J."/>
            <person name="Barry K."/>
            <person name="Miller A.N."/>
            <person name="Grigoriev I.V."/>
            <person name="Debuchy R."/>
            <person name="Gladieux P."/>
            <person name="Thoren M.H."/>
            <person name="Johannesson H."/>
        </authorList>
    </citation>
    <scope>NUCLEOTIDE SEQUENCE</scope>
    <source>
        <strain evidence="3">SMH4131-1</strain>
    </source>
</reference>
<dbReference type="InterPro" id="IPR031348">
    <property type="entry name" value="PigL_N"/>
</dbReference>